<protein>
    <submittedName>
        <fullName evidence="2">DUF262 domain-containing protein</fullName>
    </submittedName>
</protein>
<dbReference type="PANTHER" id="PTHR39639:SF1">
    <property type="entry name" value="DUF262 DOMAIN-CONTAINING PROTEIN"/>
    <property type="match status" value="1"/>
</dbReference>
<dbReference type="Proteomes" id="UP001597216">
    <property type="component" value="Unassembled WGS sequence"/>
</dbReference>
<evidence type="ECO:0000313" key="3">
    <source>
        <dbReference type="Proteomes" id="UP001597216"/>
    </source>
</evidence>
<reference evidence="3" key="1">
    <citation type="journal article" date="2019" name="Int. J. Syst. Evol. Microbiol.">
        <title>The Global Catalogue of Microorganisms (GCM) 10K type strain sequencing project: providing services to taxonomists for standard genome sequencing and annotation.</title>
        <authorList>
            <consortium name="The Broad Institute Genomics Platform"/>
            <consortium name="The Broad Institute Genome Sequencing Center for Infectious Disease"/>
            <person name="Wu L."/>
            <person name="Ma J."/>
        </authorList>
    </citation>
    <scope>NUCLEOTIDE SEQUENCE [LARGE SCALE GENOMIC DNA]</scope>
    <source>
        <strain evidence="3">CCUG 55074</strain>
    </source>
</reference>
<keyword evidence="3" id="KW-1185">Reference proteome</keyword>
<organism evidence="2 3">
    <name type="scientific">Phenylobacterium conjunctum</name>
    <dbReference type="NCBI Taxonomy" id="1298959"/>
    <lineage>
        <taxon>Bacteria</taxon>
        <taxon>Pseudomonadati</taxon>
        <taxon>Pseudomonadota</taxon>
        <taxon>Alphaproteobacteria</taxon>
        <taxon>Caulobacterales</taxon>
        <taxon>Caulobacteraceae</taxon>
        <taxon>Phenylobacterium</taxon>
    </lineage>
</organism>
<sequence length="496" mass="55261">MQTSSTEALSPWLTCRASAFLQLPPLAGRPVDITPGRRSTVRDDGKPAAIDRRSLARSVPAHLDPPRAWSRHWLQGASSASRVRFEALSQLPIFTSDEAMRGAILRELAEAALSAFRSLDGPAGTKMLTDEIEAAQRLVRTDAYPMSIGEIVSMYQEGDLVIDPEFQRLFRWEIGQKSKLIESLLLGIPLPSIFVFEKADGKWELIDGLQRISTILEFMGVLKRPTGDGLEPPSILEATKYLPSLHNTVWEKSGEIGHVPLNAQKELEKPQQLSIRRSRLGLEILKRPSDDLTKFDLFQRLNAGGTQANPQELRNCIVLMINGAYFRKIKAAANEHTFLKVAGVNEDQMEKQRHMELAVRFLVHTFIPYDGRLDVEEYIDEGIVRLAGDNQGELAARTIAETFGLLDEASGGDALRRFENGRHAGKVGLVALECIAVGIAKNLDAIKRLQKPVGFVKEKLQTFWQQQEAAGLTSPGLRGTSRIQRTVPFGDRWFRP</sequence>
<dbReference type="PANTHER" id="PTHR39639">
    <property type="entry name" value="CHROMOSOME 16, WHOLE GENOME SHOTGUN SEQUENCE"/>
    <property type="match status" value="1"/>
</dbReference>
<dbReference type="EMBL" id="JBHTLQ010000017">
    <property type="protein sequence ID" value="MFD1190793.1"/>
    <property type="molecule type" value="Genomic_DNA"/>
</dbReference>
<dbReference type="Pfam" id="PF03235">
    <property type="entry name" value="GmrSD_N"/>
    <property type="match status" value="1"/>
</dbReference>
<name>A0ABW3T1G3_9CAUL</name>
<gene>
    <name evidence="2" type="ORF">ACFQ27_09395</name>
</gene>
<dbReference type="RefSeq" id="WP_377353399.1">
    <property type="nucleotide sequence ID" value="NZ_JBHTLQ010000017.1"/>
</dbReference>
<proteinExistence type="predicted"/>
<evidence type="ECO:0000259" key="1">
    <source>
        <dbReference type="Pfam" id="PF03235"/>
    </source>
</evidence>
<evidence type="ECO:0000313" key="2">
    <source>
        <dbReference type="EMBL" id="MFD1190793.1"/>
    </source>
</evidence>
<accession>A0ABW3T1G3</accession>
<dbReference type="InterPro" id="IPR004919">
    <property type="entry name" value="GmrSD_N"/>
</dbReference>
<comment type="caution">
    <text evidence="2">The sequence shown here is derived from an EMBL/GenBank/DDBJ whole genome shotgun (WGS) entry which is preliminary data.</text>
</comment>
<feature type="domain" description="GmrSD restriction endonucleases N-terminal" evidence="1">
    <location>
        <begin position="148"/>
        <end position="318"/>
    </location>
</feature>